<accession>A0A2P6QTA5</accession>
<name>A0A2P6QTA5_ROSCH</name>
<proteinExistence type="predicted"/>
<dbReference type="EMBL" id="PDCK01000042">
    <property type="protein sequence ID" value="PRQ37408.1"/>
    <property type="molecule type" value="Genomic_DNA"/>
</dbReference>
<protein>
    <submittedName>
        <fullName evidence="1">Uncharacterized protein</fullName>
    </submittedName>
</protein>
<keyword evidence="2" id="KW-1185">Reference proteome</keyword>
<dbReference type="Proteomes" id="UP000238479">
    <property type="component" value="Chromosome 4"/>
</dbReference>
<evidence type="ECO:0000313" key="1">
    <source>
        <dbReference type="EMBL" id="PRQ37408.1"/>
    </source>
</evidence>
<gene>
    <name evidence="1" type="ORF">RchiOBHm_Chr4g0402261</name>
</gene>
<sequence length="76" mass="8807">MWFWFVRFSIHEDLTVGSSYCLGGLILEVFRRPLVFSDEVSSLLTYLSVYSSHAIPQFLFSSFGHDFSGHTTYRFA</sequence>
<evidence type="ECO:0000313" key="2">
    <source>
        <dbReference type="Proteomes" id="UP000238479"/>
    </source>
</evidence>
<reference evidence="1 2" key="1">
    <citation type="journal article" date="2018" name="Nat. Genet.">
        <title>The Rosa genome provides new insights in the design of modern roses.</title>
        <authorList>
            <person name="Bendahmane M."/>
        </authorList>
    </citation>
    <scope>NUCLEOTIDE SEQUENCE [LARGE SCALE GENOMIC DNA]</scope>
    <source>
        <strain evidence="2">cv. Old Blush</strain>
    </source>
</reference>
<dbReference type="Gramene" id="PRQ37408">
    <property type="protein sequence ID" value="PRQ37408"/>
    <property type="gene ID" value="RchiOBHm_Chr4g0402261"/>
</dbReference>
<organism evidence="1 2">
    <name type="scientific">Rosa chinensis</name>
    <name type="common">China rose</name>
    <dbReference type="NCBI Taxonomy" id="74649"/>
    <lineage>
        <taxon>Eukaryota</taxon>
        <taxon>Viridiplantae</taxon>
        <taxon>Streptophyta</taxon>
        <taxon>Embryophyta</taxon>
        <taxon>Tracheophyta</taxon>
        <taxon>Spermatophyta</taxon>
        <taxon>Magnoliopsida</taxon>
        <taxon>eudicotyledons</taxon>
        <taxon>Gunneridae</taxon>
        <taxon>Pentapetalae</taxon>
        <taxon>rosids</taxon>
        <taxon>fabids</taxon>
        <taxon>Rosales</taxon>
        <taxon>Rosaceae</taxon>
        <taxon>Rosoideae</taxon>
        <taxon>Rosoideae incertae sedis</taxon>
        <taxon>Rosa</taxon>
    </lineage>
</organism>
<comment type="caution">
    <text evidence="1">The sequence shown here is derived from an EMBL/GenBank/DDBJ whole genome shotgun (WGS) entry which is preliminary data.</text>
</comment>
<dbReference type="AlphaFoldDB" id="A0A2P6QTA5"/>